<dbReference type="SUPFAM" id="SSF49373">
    <property type="entry name" value="Invasin/intimin cell-adhesion fragments"/>
    <property type="match status" value="6"/>
</dbReference>
<dbReference type="Gene3D" id="2.40.160.160">
    <property type="entry name" value="Inverse autotransporter, beta-domain"/>
    <property type="match status" value="1"/>
</dbReference>
<dbReference type="InterPro" id="IPR013783">
    <property type="entry name" value="Ig-like_fold"/>
</dbReference>
<dbReference type="Gene3D" id="2.60.40.1080">
    <property type="match status" value="1"/>
</dbReference>
<dbReference type="AlphaFoldDB" id="A0A286BRS0"/>
<evidence type="ECO:0000259" key="3">
    <source>
        <dbReference type="PROSITE" id="PS51127"/>
    </source>
</evidence>
<organism evidence="4 5">
    <name type="scientific">Candidatus Pantoea floridensis</name>
    <dbReference type="NCBI Taxonomy" id="1938870"/>
    <lineage>
        <taxon>Bacteria</taxon>
        <taxon>Pseudomonadati</taxon>
        <taxon>Pseudomonadota</taxon>
        <taxon>Gammaproteobacteria</taxon>
        <taxon>Enterobacterales</taxon>
        <taxon>Erwiniaceae</taxon>
        <taxon>Pantoea</taxon>
    </lineage>
</organism>
<dbReference type="Gene3D" id="2.60.40.10">
    <property type="entry name" value="Immunoglobulins"/>
    <property type="match status" value="5"/>
</dbReference>
<feature type="domain" description="Big-1" evidence="3">
    <location>
        <begin position="867"/>
        <end position="955"/>
    </location>
</feature>
<sequence length="1142" mass="122300">MSNEENKLIKEKRRSQRNRSSVQLSGKKWVAWTTLSIQIATLLSSTLLPVAQAASISRDNEKALTAKQAETLQQTEQERYATYSDKAQTLATVLSQKDSANAASSLVRGAAVNEVNRSVESWLNLYGSARVALNVDAKGGLDGSAADVLFPLYDRESWLLFNSLGLRHIDQRTTGNIGIGGRYFADSWMMGINTFLDNDFTGKNRRFSVGAELGRDFAKISANTYWRISDWHQSRDFVDYDERPANGYDLRFEGWLPIYPQLGGTLAYEKYRGNEVALFGKDHRQKDPSAMTMGINYTPIPLVTLGSNYRSGSGGNNETQFNLQLNYRLGDKWSDHLDSDRVKQTRTLAGSRYDLVDRNNTIVLDYRRNDTVTLDIAPKHSGNASDTLLIKGHVRSKYPLKAIDWDIGPILAAGAKMVQQQSDSIVIMLPAYHYDRDLNANKYVISAVARDEKGNASKRVQTVVEVMPATGSFGAVKVVKNHAVANQIEHNQITAEILDNLGQPLENVEVRFSTSSAALLSSNKALSDAQGKVSVDIRHNKAISVPVTFEVSGKQQTTAVDFIADSTTATFEPGTLLVKQDNAIADGGSFNQVTGRILDAFGNPVAGMKMTLTMTNGATIQGDVITDENGVFVADVFNKKAGEARVTVQVNGQSQELSTTFIADNGSASPTLTLVKDNSAANGTAMNTLQVKVVDANSNDVPAQSITVSASNGAKLKADTVVTNASGVATIEVSNTLAGITNVVIETNGKQRKLDTHFIADVATAKVTDFVVQQNGVVANGSATNTLKAVLKDALNNPIAGEVINFTATNGASIQGSGTASNAQGEVIVAATNLRAGTSKVSAAFNGSQMTQDIQFIADASTAKVDDATFIITRDRAEAGKEANRVSMKVVDANSNPVAGVKVRFSATNGATPANPEVSTDKDGNLSVEINSTKIGTARLTATSGNVLTRDLTFSGISSIQGLDLANGAVRSYQPGAAFPQTGLKNASFNVVVNNLAAAATDFIWSSSDPAVTVNASGKVTINDLPASRTVEISAKDKTTATSLRYSFTLKHWAFVPSPNSEVLFANASAYCASEGAVLPNPTMIGAQGTRSVGTVFGEWGNLATLVNSNFWTDNPLYHFHPDDAWYHVHTAGVKALTVCIK</sequence>
<dbReference type="Pfam" id="PF02369">
    <property type="entry name" value="Big_1"/>
    <property type="match status" value="5"/>
</dbReference>
<dbReference type="Pfam" id="PF21764">
    <property type="entry name" value="Invasin_D4"/>
    <property type="match status" value="1"/>
</dbReference>
<evidence type="ECO:0000256" key="2">
    <source>
        <dbReference type="SAM" id="MobiDB-lite"/>
    </source>
</evidence>
<feature type="domain" description="Big-1" evidence="3">
    <location>
        <begin position="767"/>
        <end position="857"/>
    </location>
</feature>
<evidence type="ECO:0000256" key="1">
    <source>
        <dbReference type="ARBA" id="ARBA00010116"/>
    </source>
</evidence>
<dbReference type="FunFam" id="2.40.160.160:FF:000001">
    <property type="entry name" value="Intimin-like inverse autotransporter SinH"/>
    <property type="match status" value="1"/>
</dbReference>
<keyword evidence="5" id="KW-1185">Reference proteome</keyword>
<dbReference type="InterPro" id="IPR003535">
    <property type="entry name" value="Intimin/invasin_bac"/>
</dbReference>
<protein>
    <submittedName>
        <fullName evidence="4">Adhesin/invasin</fullName>
    </submittedName>
</protein>
<reference evidence="5" key="1">
    <citation type="submission" date="2017-09" db="EMBL/GenBank/DDBJ databases">
        <authorList>
            <person name="Varghese N."/>
            <person name="Submissions S."/>
        </authorList>
    </citation>
    <scope>NUCLEOTIDE SEQUENCE [LARGE SCALE GENOMIC DNA]</scope>
    <source>
        <strain evidence="5">JKS000234</strain>
    </source>
</reference>
<feature type="domain" description="Big-1" evidence="3">
    <location>
        <begin position="477"/>
        <end position="563"/>
    </location>
</feature>
<dbReference type="PANTHER" id="PTHR39576:SF2">
    <property type="entry name" value="ATTACHING AND EFFACING PROTEIN HOMOLOG-RELATED"/>
    <property type="match status" value="1"/>
</dbReference>
<gene>
    <name evidence="4" type="ORF">SAMN06273570_1160</name>
</gene>
<dbReference type="Pfam" id="PF11924">
    <property type="entry name" value="IAT_beta"/>
    <property type="match status" value="1"/>
</dbReference>
<dbReference type="Proteomes" id="UP000219271">
    <property type="component" value="Unassembled WGS sequence"/>
</dbReference>
<feature type="region of interest" description="Disordered" evidence="2">
    <location>
        <begin position="1"/>
        <end position="20"/>
    </location>
</feature>
<dbReference type="PRINTS" id="PR01369">
    <property type="entry name" value="INTIMIN"/>
</dbReference>
<comment type="similarity">
    <text evidence="1">Belongs to the intimin/invasin family.</text>
</comment>
<dbReference type="PROSITE" id="PS51127">
    <property type="entry name" value="BIG1"/>
    <property type="match status" value="5"/>
</dbReference>
<dbReference type="GO" id="GO:0007155">
    <property type="term" value="P:cell adhesion"/>
    <property type="evidence" value="ECO:0007669"/>
    <property type="project" value="InterPro"/>
</dbReference>
<dbReference type="InterPro" id="IPR008964">
    <property type="entry name" value="Invasin/intimin_cell_adhesion"/>
</dbReference>
<dbReference type="InterPro" id="IPR024519">
    <property type="entry name" value="IAT_beta"/>
</dbReference>
<dbReference type="EMBL" id="OCMY01000001">
    <property type="protein sequence ID" value="SOD36846.1"/>
    <property type="molecule type" value="Genomic_DNA"/>
</dbReference>
<dbReference type="SMART" id="SM00634">
    <property type="entry name" value="BID_1"/>
    <property type="match status" value="5"/>
</dbReference>
<evidence type="ECO:0000313" key="4">
    <source>
        <dbReference type="EMBL" id="SOD36846.1"/>
    </source>
</evidence>
<proteinExistence type="inferred from homology"/>
<dbReference type="InterPro" id="IPR038177">
    <property type="entry name" value="IAT_beta_sf"/>
</dbReference>
<feature type="domain" description="Big-1" evidence="3">
    <location>
        <begin position="669"/>
        <end position="762"/>
    </location>
</feature>
<dbReference type="InterPro" id="IPR003344">
    <property type="entry name" value="Big_1_dom"/>
</dbReference>
<evidence type="ECO:0000313" key="5">
    <source>
        <dbReference type="Proteomes" id="UP000219271"/>
    </source>
</evidence>
<name>A0A286BRS0_9GAMM</name>
<dbReference type="InterPro" id="IPR051715">
    <property type="entry name" value="Intimin-Invasin_domain"/>
</dbReference>
<dbReference type="PANTHER" id="PTHR39576">
    <property type="entry name" value="ATTACHING AND EFFACING PROTEIN HOMOLOG-RELATED-RELATED"/>
    <property type="match status" value="1"/>
</dbReference>
<feature type="domain" description="Big-1" evidence="3">
    <location>
        <begin position="575"/>
        <end position="662"/>
    </location>
</feature>
<dbReference type="InterPro" id="IPR048658">
    <property type="entry name" value="Invasin_D4"/>
</dbReference>
<dbReference type="GO" id="GO:0009279">
    <property type="term" value="C:cell outer membrane"/>
    <property type="evidence" value="ECO:0007669"/>
    <property type="project" value="TreeGrafter"/>
</dbReference>
<accession>A0A286BRS0</accession>